<organism evidence="1">
    <name type="scientific">Oryza brachyantha</name>
    <name type="common">malo sina</name>
    <dbReference type="NCBI Taxonomy" id="4533"/>
    <lineage>
        <taxon>Eukaryota</taxon>
        <taxon>Viridiplantae</taxon>
        <taxon>Streptophyta</taxon>
        <taxon>Embryophyta</taxon>
        <taxon>Tracheophyta</taxon>
        <taxon>Spermatophyta</taxon>
        <taxon>Magnoliopsida</taxon>
        <taxon>Liliopsida</taxon>
        <taxon>Poales</taxon>
        <taxon>Poaceae</taxon>
        <taxon>BOP clade</taxon>
        <taxon>Oryzoideae</taxon>
        <taxon>Oryzeae</taxon>
        <taxon>Oryzinae</taxon>
        <taxon>Oryza</taxon>
    </lineage>
</organism>
<evidence type="ECO:0000313" key="1">
    <source>
        <dbReference type="EnsemblPlants" id="OB01G12770.1"/>
    </source>
</evidence>
<dbReference type="Proteomes" id="UP000006038">
    <property type="component" value="Chromosome 1"/>
</dbReference>
<sequence length="99" mass="11409">MCIVRSNDQKRFGTTRARKSCRKSYTGEILTRWLPWYAGYYGRNEMRGFSITQQISGSVVSGVQRGVVPEIFRSSVTWPVAPLEFAMELVYLCRLNHNV</sequence>
<keyword evidence="2" id="KW-1185">Reference proteome</keyword>
<evidence type="ECO:0000313" key="2">
    <source>
        <dbReference type="Proteomes" id="UP000006038"/>
    </source>
</evidence>
<name>J3KWC1_ORYBR</name>
<reference evidence="1" key="2">
    <citation type="submission" date="2013-04" db="UniProtKB">
        <authorList>
            <consortium name="EnsemblPlants"/>
        </authorList>
    </citation>
    <scope>IDENTIFICATION</scope>
</reference>
<dbReference type="HOGENOM" id="CLU_2324105_0_0_1"/>
<reference evidence="1" key="1">
    <citation type="journal article" date="2013" name="Nat. Commun.">
        <title>Whole-genome sequencing of Oryza brachyantha reveals mechanisms underlying Oryza genome evolution.</title>
        <authorList>
            <person name="Chen J."/>
            <person name="Huang Q."/>
            <person name="Gao D."/>
            <person name="Wang J."/>
            <person name="Lang Y."/>
            <person name="Liu T."/>
            <person name="Li B."/>
            <person name="Bai Z."/>
            <person name="Luis Goicoechea J."/>
            <person name="Liang C."/>
            <person name="Chen C."/>
            <person name="Zhang W."/>
            <person name="Sun S."/>
            <person name="Liao Y."/>
            <person name="Zhang X."/>
            <person name="Yang L."/>
            <person name="Song C."/>
            <person name="Wang M."/>
            <person name="Shi J."/>
            <person name="Liu G."/>
            <person name="Liu J."/>
            <person name="Zhou H."/>
            <person name="Zhou W."/>
            <person name="Yu Q."/>
            <person name="An N."/>
            <person name="Chen Y."/>
            <person name="Cai Q."/>
            <person name="Wang B."/>
            <person name="Liu B."/>
            <person name="Min J."/>
            <person name="Huang Y."/>
            <person name="Wu H."/>
            <person name="Li Z."/>
            <person name="Zhang Y."/>
            <person name="Yin Y."/>
            <person name="Song W."/>
            <person name="Jiang J."/>
            <person name="Jackson S.A."/>
            <person name="Wing R.A."/>
            <person name="Wang J."/>
            <person name="Chen M."/>
        </authorList>
    </citation>
    <scope>NUCLEOTIDE SEQUENCE [LARGE SCALE GENOMIC DNA]</scope>
    <source>
        <strain evidence="1">cv. IRGC 101232</strain>
    </source>
</reference>
<proteinExistence type="predicted"/>
<dbReference type="Gramene" id="OB01G12770.1">
    <property type="protein sequence ID" value="OB01G12770.1"/>
    <property type="gene ID" value="OB01G12770"/>
</dbReference>
<accession>J3KWC1</accession>
<dbReference type="EnsemblPlants" id="OB01G12770.1">
    <property type="protein sequence ID" value="OB01G12770.1"/>
    <property type="gene ID" value="OB01G12770"/>
</dbReference>
<protein>
    <submittedName>
        <fullName evidence="1">Uncharacterized protein</fullName>
    </submittedName>
</protein>
<dbReference type="AlphaFoldDB" id="J3KWC1"/>